<evidence type="ECO:0000313" key="2">
    <source>
        <dbReference type="EMBL" id="ELT47051.1"/>
    </source>
</evidence>
<name>M5JUG1_9HYPH</name>
<evidence type="ECO:0000256" key="1">
    <source>
        <dbReference type="SAM" id="MobiDB-lite"/>
    </source>
</evidence>
<proteinExistence type="predicted"/>
<dbReference type="Proteomes" id="UP000011971">
    <property type="component" value="Unassembled WGS sequence"/>
</dbReference>
<feature type="compositionally biased region" description="Basic and acidic residues" evidence="1">
    <location>
        <begin position="326"/>
        <end position="347"/>
    </location>
</feature>
<reference evidence="2 3" key="1">
    <citation type="journal article" date="2013" name="Gut Pathog.">
        <title>Draft genome of Ochrobactrum intermedium strain M86 isolated from non-ulcer dyspeptic individual from India.</title>
        <authorList>
            <person name="Kulkarni G."/>
            <person name="Dhotre D."/>
            <person name="Dharne M."/>
            <person name="Shetty S."/>
            <person name="Chowdhury S."/>
            <person name="Misra V."/>
            <person name="Misra S."/>
            <person name="Patole M."/>
            <person name="Shouche Y."/>
        </authorList>
    </citation>
    <scope>NUCLEOTIDE SEQUENCE [LARGE SCALE GENOMIC DNA]</scope>
    <source>
        <strain evidence="2 3">M86</strain>
    </source>
</reference>
<sequence>MSGQEVITQDGEIVESNSLTSAVEGSNLSLIVRAEIDAQIVTAKQFPRSIQKVIGNITTLATLDEETAAEMLYALVRKKKQRSKNAQANDEENKPIEGPSIRLAEIAAQQWGNCRIEARVINVNRTEKYVEAEGIFLDLETNMASKATVRRRISTSQGYLFSEDMINTTSNAASAIAKRNAILAGIPRGVYRKAYLEARKIVAGTAETLSANREKAIKAFATYGVVPEQIFDVLGVEGEREIKTDHIATLRAMFMTLKNGEATVEEMFGKPEPDHKTVSNPLDDSKPVDRKADDSKATEEQAQGEQKGASEGKDKPKQENVASGPEKQETGEEKSETKAEPAQEKTPEQIAAETDAAYARGEEAKAKGMSPKAMPAEFKKPGHEHEAEAWTAGFEGRDLRDPGTEEE</sequence>
<accession>M5JUG1</accession>
<feature type="compositionally biased region" description="Basic and acidic residues" evidence="1">
    <location>
        <begin position="395"/>
        <end position="407"/>
    </location>
</feature>
<evidence type="ECO:0000313" key="3">
    <source>
        <dbReference type="Proteomes" id="UP000011971"/>
    </source>
</evidence>
<dbReference type="AlphaFoldDB" id="M5JUG1"/>
<protein>
    <submittedName>
        <fullName evidence="2">Uncharacterized protein</fullName>
    </submittedName>
</protein>
<feature type="region of interest" description="Disordered" evidence="1">
    <location>
        <begin position="269"/>
        <end position="407"/>
    </location>
</feature>
<dbReference type="RefSeq" id="WP_006472867.1">
    <property type="nucleotide sequence ID" value="NZ_AOGE01000066.1"/>
</dbReference>
<feature type="compositionally biased region" description="Basic and acidic residues" evidence="1">
    <location>
        <begin position="269"/>
        <end position="299"/>
    </location>
</feature>
<feature type="compositionally biased region" description="Basic and acidic residues" evidence="1">
    <location>
        <begin position="308"/>
        <end position="318"/>
    </location>
</feature>
<organism evidence="2 3">
    <name type="scientific">Brucella intermedia M86</name>
    <dbReference type="NCBI Taxonomy" id="1234597"/>
    <lineage>
        <taxon>Bacteria</taxon>
        <taxon>Pseudomonadati</taxon>
        <taxon>Pseudomonadota</taxon>
        <taxon>Alphaproteobacteria</taxon>
        <taxon>Hyphomicrobiales</taxon>
        <taxon>Brucellaceae</taxon>
        <taxon>Brucella/Ochrobactrum group</taxon>
        <taxon>Brucella</taxon>
    </lineage>
</organism>
<gene>
    <name evidence="2" type="ORF">D584_21591</name>
</gene>
<dbReference type="EMBL" id="AOGE01000066">
    <property type="protein sequence ID" value="ELT47051.1"/>
    <property type="molecule type" value="Genomic_DNA"/>
</dbReference>
<feature type="compositionally biased region" description="Basic and acidic residues" evidence="1">
    <location>
        <begin position="377"/>
        <end position="388"/>
    </location>
</feature>
<dbReference type="PATRIC" id="fig|1234597.4.peg.4455"/>
<comment type="caution">
    <text evidence="2">The sequence shown here is derived from an EMBL/GenBank/DDBJ whole genome shotgun (WGS) entry which is preliminary data.</text>
</comment>
<dbReference type="OrthoDB" id="8100461at2"/>